<protein>
    <submittedName>
        <fullName evidence="2">Uncharacterized protein</fullName>
    </submittedName>
</protein>
<accession>A0A2U1TKA2</accession>
<comment type="caution">
    <text evidence="2">The sequence shown here is derived from an EMBL/GenBank/DDBJ whole genome shotgun (WGS) entry which is preliminary data.</text>
</comment>
<keyword evidence="1" id="KW-0472">Membrane</keyword>
<reference evidence="2 3" key="1">
    <citation type="submission" date="2018-04" db="EMBL/GenBank/DDBJ databases">
        <title>Brenneria corticis sp.nov.</title>
        <authorList>
            <person name="Li Y."/>
        </authorList>
    </citation>
    <scope>NUCLEOTIDE SEQUENCE [LARGE SCALE GENOMIC DNA]</scope>
    <source>
        <strain evidence="2 3">LMG 27715</strain>
    </source>
</reference>
<keyword evidence="1" id="KW-0812">Transmembrane</keyword>
<sequence length="61" mass="7344">MLVIVYVISFANGIKKYATKCMVIYFEHQFFVSKSIIPISIILLINKIYHKMIFDRYRRIL</sequence>
<proteinExistence type="predicted"/>
<keyword evidence="3" id="KW-1185">Reference proteome</keyword>
<dbReference type="AlphaFoldDB" id="A0A2U1TKA2"/>
<gene>
    <name evidence="2" type="ORF">B4923_18260</name>
</gene>
<feature type="transmembrane region" description="Helical" evidence="1">
    <location>
        <begin position="30"/>
        <end position="49"/>
    </location>
</feature>
<dbReference type="Proteomes" id="UP000245138">
    <property type="component" value="Unassembled WGS sequence"/>
</dbReference>
<organism evidence="2 3">
    <name type="scientific">Brenneria roseae subsp. americana</name>
    <dbReference type="NCBI Taxonomy" id="1508507"/>
    <lineage>
        <taxon>Bacteria</taxon>
        <taxon>Pseudomonadati</taxon>
        <taxon>Pseudomonadota</taxon>
        <taxon>Gammaproteobacteria</taxon>
        <taxon>Enterobacterales</taxon>
        <taxon>Pectobacteriaceae</taxon>
        <taxon>Brenneria</taxon>
    </lineage>
</organism>
<keyword evidence="1" id="KW-1133">Transmembrane helix</keyword>
<dbReference type="OrthoDB" id="9982291at2"/>
<evidence type="ECO:0000313" key="2">
    <source>
        <dbReference type="EMBL" id="PWC09836.1"/>
    </source>
</evidence>
<evidence type="ECO:0000256" key="1">
    <source>
        <dbReference type="SAM" id="Phobius"/>
    </source>
</evidence>
<evidence type="ECO:0000313" key="3">
    <source>
        <dbReference type="Proteomes" id="UP000245138"/>
    </source>
</evidence>
<dbReference type="EMBL" id="QDKJ01000017">
    <property type="protein sequence ID" value="PWC09836.1"/>
    <property type="molecule type" value="Genomic_DNA"/>
</dbReference>
<name>A0A2U1TKA2_9GAMM</name>